<keyword evidence="5" id="KW-0378">Hydrolase</keyword>
<feature type="compositionally biased region" description="Acidic residues" evidence="1">
    <location>
        <begin position="1348"/>
        <end position="1373"/>
    </location>
</feature>
<dbReference type="Pfam" id="PF21307">
    <property type="entry name" value="Glyco_hydro_95_C"/>
    <property type="match status" value="1"/>
</dbReference>
<reference evidence="5" key="1">
    <citation type="submission" date="2022-06" db="EMBL/GenBank/DDBJ databases">
        <title>Complete Genome Sequence of Arcanobacterium pinnipediorum strain DSM 28752 isolated from a harbour seal.</title>
        <authorList>
            <person name="Borowiak M."/>
            <person name="Kreitlow A."/>
            <person name="Alssahen M."/>
            <person name="Malorny B."/>
            <person name="Laemmler C."/>
            <person name="Prenger-Berninghoff E."/>
            <person name="Siebert U."/>
            <person name="Ploetz M."/>
            <person name="Abdulmawjood A."/>
        </authorList>
    </citation>
    <scope>NUCLEOTIDE SEQUENCE</scope>
    <source>
        <strain evidence="5">DSM 28752</strain>
    </source>
</reference>
<dbReference type="SMART" id="SM00635">
    <property type="entry name" value="BID_2"/>
    <property type="match status" value="1"/>
</dbReference>
<dbReference type="PROSITE" id="PS51257">
    <property type="entry name" value="PROKAR_LIPOPROTEIN"/>
    <property type="match status" value="1"/>
</dbReference>
<organism evidence="5 6">
    <name type="scientific">Arcanobacterium pinnipediorum</name>
    <dbReference type="NCBI Taxonomy" id="1503041"/>
    <lineage>
        <taxon>Bacteria</taxon>
        <taxon>Bacillati</taxon>
        <taxon>Actinomycetota</taxon>
        <taxon>Actinomycetes</taxon>
        <taxon>Actinomycetales</taxon>
        <taxon>Actinomycetaceae</taxon>
        <taxon>Arcanobacterium</taxon>
    </lineage>
</organism>
<dbReference type="EMBL" id="CP099547">
    <property type="protein sequence ID" value="USR79368.1"/>
    <property type="molecule type" value="Genomic_DNA"/>
</dbReference>
<dbReference type="InterPro" id="IPR010916">
    <property type="entry name" value="TonB_box_CS"/>
</dbReference>
<feature type="signal peptide" evidence="3">
    <location>
        <begin position="1"/>
        <end position="34"/>
    </location>
</feature>
<dbReference type="Pfam" id="PF22124">
    <property type="entry name" value="Glyco_hydro_95_cat"/>
    <property type="match status" value="1"/>
</dbReference>
<dbReference type="Gene3D" id="2.60.40.1080">
    <property type="match status" value="1"/>
</dbReference>
<dbReference type="InterPro" id="IPR003343">
    <property type="entry name" value="Big_2"/>
</dbReference>
<dbReference type="InterPro" id="IPR054363">
    <property type="entry name" value="GH95_cat"/>
</dbReference>
<dbReference type="GO" id="GO:0016787">
    <property type="term" value="F:hydrolase activity"/>
    <property type="evidence" value="ECO:0007669"/>
    <property type="project" value="UniProtKB-KW"/>
</dbReference>
<feature type="domain" description="BIG2" evidence="4">
    <location>
        <begin position="1258"/>
        <end position="1334"/>
    </location>
</feature>
<dbReference type="InterPro" id="IPR027414">
    <property type="entry name" value="GH95_N_dom"/>
</dbReference>
<gene>
    <name evidence="5" type="ORF">NG665_08365</name>
</gene>
<dbReference type="PANTHER" id="PTHR31084">
    <property type="entry name" value="ALPHA-L-FUCOSIDASE 2"/>
    <property type="match status" value="1"/>
</dbReference>
<accession>A0ABY5AGN3</accession>
<feature type="chain" id="PRO_5047351064" evidence="3">
    <location>
        <begin position="35"/>
        <end position="1496"/>
    </location>
</feature>
<sequence>MRYQTRKNSRLFNITVALVACAIPVAMMPQIALAQPGQAQTGQAQPGQAETVTVQASADSTLQSWADEKVHSMNAKPYIAALQPQGHGIFGERFESTDTTDGTDAKTAMITFDLSGLNQIPQNATLDLTYLGWAGGHVPQADDTNTITIVAVDDHICTNNAQSCATGEATWATRPRFNGEDGRAVAVSQPFAFGNERYSDHMNVHNPTTVSVDVTAILAKEFASGDDHKMVTLMVGENKHYDMRFASTEGVGTFNGATSDMAPKLRLTMPEKDSYLSVNAPDKNRYQIGEPFDPAGMEVKIISRTNNTETILTPDQYTVTGIDYDVNQVGAHAITVTANDDETLTTTFLVYTLGETTDEGELSTADDDMLWYTKPASQTKLRLSAGSVGEGENNRWQQTTLPIGNGKIGGTVWGEVGVERITFNEETLWTGGPGTVDDYNGGNNENKGREGVRLRELNRQLQDGADTVDPGALTGGEDARQQGSYQNWGNIEIDYGFGDDAQYTNYRRDLNLSKGLATVGFTHNGTDYTREYFASNPDDVMVARLTANGDEELNLTISLNANPGFSKKDASSTVNADILTVRGALGNNGLIYNSKIKAVTDSGTIGASSNGQALTVYGAREVILYIAAATDFEYDYPRYRTGEDAAAVDARVAQSVQKAANKGYGKVRSDHIADHSSLYSRLTLDLGQHETDGTKLTTEELLDAYSAGTATTAQKRELETAVYQYGRYLQIGSSRENSPLPANLQGIWSSTADDNAHGRTPWGSDFHMNVNLQMNYWPTYSANLAELAQPVITYAAGLVEPGRETARIYAGAHTQPGTPPGEGAGYMAHTENTAYGWTTPGAAFSWGWSPAAMPWLLQNVYEAYEYGGDLNQLRTEIYPLLKEESNFYVDYMLHKGFLPAADGQPRLTTGVAYSAEHGPLGTDGNTYESSLVWQMLNDAIESAQALDVDDHLVGNLDNCRVENWAKDNNGEFSDSQANRSWMCAQSLLKPIEVGHSGQIKEWYFEGELGKKQDGSPIPHYQVNHRHMSHMLGLFPGDLITVDNPTYMDAAKTSMTYRGDDATGWGVGQRINSWARTGDGNHAYQLIEKQLKNAMYSNLFDVHPPFQIDGNFGNTSGVNEMLLQSNSTFVSTSGQRFHNYTNILPALPDEWSDGNVRGLRARGGFSVGIDWKEGKAERVILESVKGNQANIKVTKGDAGNYSIVRVPALEASGFGFRQAVTSEPVDATVVENANGERIVSFDTQPGDIFVMTARSETVAVTDLTITGKADMSVGEKQLLMVVVAPESATDAAVSWKSAKPEVASVDETGQVSALASGTTTVTATSVSNPDVTGTFEVMVTVPDVPDVPEVPDPDVPDVPEVPDPDVPDVPEVPDPDVPGPDAPAPDAETPDDPTLPGDQGGDDGDKPRGDEPNSPESDKGTGGISDTNTSSDGGKSDNSDTKLVDDSAKITRSQPQAKHDSAKKLATTGISGMFMLVTGLGMVLVGAALFASRRRES</sequence>
<dbReference type="RefSeq" id="WP_252673240.1">
    <property type="nucleotide sequence ID" value="NZ_CP099547.1"/>
</dbReference>
<evidence type="ECO:0000256" key="1">
    <source>
        <dbReference type="SAM" id="MobiDB-lite"/>
    </source>
</evidence>
<protein>
    <submittedName>
        <fullName evidence="5">Glycoside hydrolase N-terminal domain-containing protein</fullName>
    </submittedName>
</protein>
<dbReference type="Gene3D" id="2.60.40.3630">
    <property type="match status" value="1"/>
</dbReference>
<evidence type="ECO:0000313" key="6">
    <source>
        <dbReference type="Proteomes" id="UP001056109"/>
    </source>
</evidence>
<keyword evidence="6" id="KW-1185">Reference proteome</keyword>
<keyword evidence="2" id="KW-0812">Transmembrane</keyword>
<feature type="compositionally biased region" description="Low complexity" evidence="1">
    <location>
        <begin position="1383"/>
        <end position="1396"/>
    </location>
</feature>
<dbReference type="InterPro" id="IPR008964">
    <property type="entry name" value="Invasin/intimin_cell_adhesion"/>
</dbReference>
<keyword evidence="2" id="KW-1133">Transmembrane helix</keyword>
<feature type="transmembrane region" description="Helical" evidence="2">
    <location>
        <begin position="1469"/>
        <end position="1490"/>
    </location>
</feature>
<feature type="compositionally biased region" description="Basic and acidic residues" evidence="1">
    <location>
        <begin position="1402"/>
        <end position="1418"/>
    </location>
</feature>
<keyword evidence="2" id="KW-0472">Membrane</keyword>
<proteinExistence type="predicted"/>
<dbReference type="Gene3D" id="1.50.10.10">
    <property type="match status" value="1"/>
</dbReference>
<dbReference type="Pfam" id="PF07523">
    <property type="entry name" value="Big_3"/>
    <property type="match status" value="1"/>
</dbReference>
<evidence type="ECO:0000256" key="2">
    <source>
        <dbReference type="SAM" id="Phobius"/>
    </source>
</evidence>
<dbReference type="Proteomes" id="UP001056109">
    <property type="component" value="Chromosome"/>
</dbReference>
<dbReference type="InterPro" id="IPR012341">
    <property type="entry name" value="6hp_glycosidase-like_sf"/>
</dbReference>
<feature type="compositionally biased region" description="Basic and acidic residues" evidence="1">
    <location>
        <begin position="1433"/>
        <end position="1448"/>
    </location>
</feature>
<evidence type="ECO:0000259" key="4">
    <source>
        <dbReference type="SMART" id="SM00635"/>
    </source>
</evidence>
<dbReference type="InterPro" id="IPR049053">
    <property type="entry name" value="AFCA-like_C"/>
</dbReference>
<name>A0ABY5AGN3_9ACTO</name>
<keyword evidence="3" id="KW-0732">Signal</keyword>
<dbReference type="InterPro" id="IPR008928">
    <property type="entry name" value="6-hairpin_glycosidase_sf"/>
</dbReference>
<evidence type="ECO:0000256" key="3">
    <source>
        <dbReference type="SAM" id="SignalP"/>
    </source>
</evidence>
<dbReference type="Pfam" id="PF02368">
    <property type="entry name" value="Big_2"/>
    <property type="match status" value="1"/>
</dbReference>
<dbReference type="PANTHER" id="PTHR31084:SF19">
    <property type="entry name" value="GLYCOSYL HYDROLASE FAMILY 95 N-TERMINAL DOMAIN-CONTAINING PROTEIN"/>
    <property type="match status" value="1"/>
</dbReference>
<dbReference type="PROSITE" id="PS00430">
    <property type="entry name" value="TONB_DEPENDENT_REC_1"/>
    <property type="match status" value="1"/>
</dbReference>
<feature type="compositionally biased region" description="Polar residues" evidence="1">
    <location>
        <begin position="1423"/>
        <end position="1432"/>
    </location>
</feature>
<dbReference type="SUPFAM" id="SSF49373">
    <property type="entry name" value="Invasin/intimin cell-adhesion fragments"/>
    <property type="match status" value="1"/>
</dbReference>
<evidence type="ECO:0000313" key="5">
    <source>
        <dbReference type="EMBL" id="USR79368.1"/>
    </source>
</evidence>
<dbReference type="SUPFAM" id="SSF48208">
    <property type="entry name" value="Six-hairpin glycosidases"/>
    <property type="match status" value="1"/>
</dbReference>
<feature type="region of interest" description="Disordered" evidence="1">
    <location>
        <begin position="1342"/>
        <end position="1462"/>
    </location>
</feature>
<dbReference type="InterPro" id="IPR022038">
    <property type="entry name" value="Ig-like_bact"/>
</dbReference>
<dbReference type="Pfam" id="PF14498">
    <property type="entry name" value="Glyco_hyd_65N_2"/>
    <property type="match status" value="1"/>
</dbReference>